<dbReference type="SUPFAM" id="SSF82171">
    <property type="entry name" value="DPP6 N-terminal domain-like"/>
    <property type="match status" value="1"/>
</dbReference>
<evidence type="ECO:0000313" key="2">
    <source>
        <dbReference type="EMBL" id="MCG4564690.1"/>
    </source>
</evidence>
<evidence type="ECO:0000313" key="3">
    <source>
        <dbReference type="Proteomes" id="UP001108123"/>
    </source>
</evidence>
<keyword evidence="1" id="KW-0812">Transmembrane</keyword>
<evidence type="ECO:0008006" key="4">
    <source>
        <dbReference type="Google" id="ProtNLM"/>
    </source>
</evidence>
<organism evidence="2 3">
    <name type="scientific">Anaerosalibacter bizertensis</name>
    <dbReference type="NCBI Taxonomy" id="932217"/>
    <lineage>
        <taxon>Bacteria</taxon>
        <taxon>Bacillati</taxon>
        <taxon>Bacillota</taxon>
        <taxon>Tissierellia</taxon>
        <taxon>Tissierellales</taxon>
        <taxon>Sporanaerobacteraceae</taxon>
        <taxon>Anaerosalibacter</taxon>
    </lineage>
</organism>
<dbReference type="Proteomes" id="UP001108123">
    <property type="component" value="Unassembled WGS sequence"/>
</dbReference>
<sequence>MKKKIIFIIAVVLLVIPIFIIKNYRKESSKNKDNIVEEVWYGEKKVAYLREVEGNYILEIDDVVNKKKGNIEGIGGYLHNINWSPDGNYLTVDGGIEATSTTYIISVKDLELFDKIFTTGNTVWSPDSKKLLIGVENKEENIDLAIYYLWSQRAEPLLEAKEGYDYYPEYWKDDNVGCAKVSGENKESFQIKYKLSLEEKIMSIAMNKKEIDSKELKTIISKLPEIDLENLEKIYGEGSDIKILNWLSKQSIKDKEDIESILKISLNLYDEQHTIISNLMKDLYLKDKITFIKALAKVPKAMEETAYAFKTFELYETGNEDMTKDLDMFSSSNVLTEEEKKLAVEFLNIYDLCGI</sequence>
<keyword evidence="1" id="KW-0472">Membrane</keyword>
<proteinExistence type="predicted"/>
<name>A0A9Q4ABS4_9FIRM</name>
<protein>
    <recommendedName>
        <fullName evidence="4">WD40 repeat domain-containing protein</fullName>
    </recommendedName>
</protein>
<dbReference type="EMBL" id="JAKNID010000010">
    <property type="protein sequence ID" value="MCG4564690.1"/>
    <property type="molecule type" value="Genomic_DNA"/>
</dbReference>
<gene>
    <name evidence="2" type="ORF">L0P62_04425</name>
</gene>
<reference evidence="2" key="1">
    <citation type="submission" date="2022-01" db="EMBL/GenBank/DDBJ databases">
        <title>Collection of gut derived symbiotic bacterial strains cultured from healthy donors.</title>
        <authorList>
            <person name="Lin H."/>
            <person name="Kohout C."/>
            <person name="Waligurski E."/>
            <person name="Pamer E.G."/>
        </authorList>
    </citation>
    <scope>NUCLEOTIDE SEQUENCE</scope>
    <source>
        <strain evidence="2">MSK.14.39</strain>
    </source>
</reference>
<dbReference type="AlphaFoldDB" id="A0A9Q4ABS4"/>
<evidence type="ECO:0000256" key="1">
    <source>
        <dbReference type="SAM" id="Phobius"/>
    </source>
</evidence>
<accession>A0A9Q4ABS4</accession>
<dbReference type="RefSeq" id="WP_237915404.1">
    <property type="nucleotide sequence ID" value="NZ_JAKNID010000010.1"/>
</dbReference>
<dbReference type="InterPro" id="IPR011042">
    <property type="entry name" value="6-blade_b-propeller_TolB-like"/>
</dbReference>
<dbReference type="Gene3D" id="2.120.10.30">
    <property type="entry name" value="TolB, C-terminal domain"/>
    <property type="match status" value="1"/>
</dbReference>
<keyword evidence="1" id="KW-1133">Transmembrane helix</keyword>
<keyword evidence="3" id="KW-1185">Reference proteome</keyword>
<comment type="caution">
    <text evidence="2">The sequence shown here is derived from an EMBL/GenBank/DDBJ whole genome shotgun (WGS) entry which is preliminary data.</text>
</comment>
<feature type="transmembrane region" description="Helical" evidence="1">
    <location>
        <begin position="6"/>
        <end position="24"/>
    </location>
</feature>